<evidence type="ECO:0000256" key="6">
    <source>
        <dbReference type="ARBA" id="ARBA00022723"/>
    </source>
</evidence>
<comment type="similarity">
    <text evidence="3 15">Belongs to the peptidase M28 family.</text>
</comment>
<feature type="transmembrane region" description="Helical" evidence="16">
    <location>
        <begin position="528"/>
        <end position="551"/>
    </location>
</feature>
<dbReference type="EMBL" id="BDGU01000149">
    <property type="protein sequence ID" value="GAW03495.1"/>
    <property type="molecule type" value="Genomic_DNA"/>
</dbReference>
<dbReference type="GO" id="GO:0004190">
    <property type="term" value="F:aspartic-type endopeptidase activity"/>
    <property type="evidence" value="ECO:0007669"/>
    <property type="project" value="UniProtKB-KW"/>
</dbReference>
<keyword evidence="9" id="KW-0256">Endoplasmic reticulum</keyword>
<keyword evidence="6 15" id="KW-0479">Metal-binding</keyword>
<dbReference type="InterPro" id="IPR033121">
    <property type="entry name" value="PEPTIDASE_A1"/>
</dbReference>
<keyword evidence="4 15" id="KW-0645">Protease</keyword>
<dbReference type="FunFam" id="3.40.630.10:FF:000008">
    <property type="entry name" value="Endoplasmic reticulum metallopeptidase 1"/>
    <property type="match status" value="1"/>
</dbReference>
<evidence type="ECO:0000256" key="12">
    <source>
        <dbReference type="ARBA" id="ARBA00023049"/>
    </source>
</evidence>
<evidence type="ECO:0000256" key="5">
    <source>
        <dbReference type="ARBA" id="ARBA00022692"/>
    </source>
</evidence>
<organism evidence="18 19">
    <name type="scientific">Lentinula edodes</name>
    <name type="common">Shiitake mushroom</name>
    <name type="synonym">Lentinus edodes</name>
    <dbReference type="NCBI Taxonomy" id="5353"/>
    <lineage>
        <taxon>Eukaryota</taxon>
        <taxon>Fungi</taxon>
        <taxon>Dikarya</taxon>
        <taxon>Basidiomycota</taxon>
        <taxon>Agaricomycotina</taxon>
        <taxon>Agaricomycetes</taxon>
        <taxon>Agaricomycetidae</taxon>
        <taxon>Agaricales</taxon>
        <taxon>Marasmiineae</taxon>
        <taxon>Omphalotaceae</taxon>
        <taxon>Lentinula</taxon>
    </lineage>
</organism>
<dbReference type="PROSITE" id="PS00141">
    <property type="entry name" value="ASP_PROTEASE"/>
    <property type="match status" value="1"/>
</dbReference>
<comment type="subcellular location">
    <subcellularLocation>
        <location evidence="2">Endoplasmic reticulum membrane</location>
        <topology evidence="2">Multi-pass membrane protein</topology>
    </subcellularLocation>
</comment>
<evidence type="ECO:0000259" key="17">
    <source>
        <dbReference type="PROSITE" id="PS51767"/>
    </source>
</evidence>
<evidence type="ECO:0000256" key="16">
    <source>
        <dbReference type="SAM" id="Phobius"/>
    </source>
</evidence>
<dbReference type="InterPro" id="IPR034164">
    <property type="entry name" value="Pepsin-like_dom"/>
</dbReference>
<keyword evidence="10 15" id="KW-0862">Zinc</keyword>
<dbReference type="GO" id="GO:0046872">
    <property type="term" value="F:metal ion binding"/>
    <property type="evidence" value="ECO:0007669"/>
    <property type="project" value="UniProtKB-KW"/>
</dbReference>
<dbReference type="CDD" id="cd05471">
    <property type="entry name" value="pepsin_like"/>
    <property type="match status" value="1"/>
</dbReference>
<keyword evidence="8 15" id="KW-0378">Hydrolase</keyword>
<reference evidence="18 19" key="1">
    <citation type="submission" date="2016-08" db="EMBL/GenBank/DDBJ databases">
        <authorList>
            <consortium name="Lentinula edodes genome sequencing consortium"/>
            <person name="Sakamoto Y."/>
            <person name="Nakade K."/>
            <person name="Sato S."/>
            <person name="Yoshida Y."/>
            <person name="Miyazaki K."/>
            <person name="Natsume S."/>
            <person name="Konno N."/>
        </authorList>
    </citation>
    <scope>NUCLEOTIDE SEQUENCE [LARGE SCALE GENOMIC DNA]</scope>
    <source>
        <strain evidence="18 19">NBRC 111202</strain>
    </source>
</reference>
<evidence type="ECO:0000313" key="18">
    <source>
        <dbReference type="EMBL" id="GAW03495.1"/>
    </source>
</evidence>
<dbReference type="Pfam" id="PF04389">
    <property type="entry name" value="Peptidase_M28"/>
    <property type="match status" value="1"/>
</dbReference>
<dbReference type="Gene3D" id="2.40.70.10">
    <property type="entry name" value="Acid Proteases"/>
    <property type="match status" value="1"/>
</dbReference>
<keyword evidence="13 16" id="KW-0472">Membrane</keyword>
<evidence type="ECO:0000256" key="1">
    <source>
        <dbReference type="ARBA" id="ARBA00001947"/>
    </source>
</evidence>
<dbReference type="GO" id="GO:0008235">
    <property type="term" value="F:metalloexopeptidase activity"/>
    <property type="evidence" value="ECO:0007669"/>
    <property type="project" value="InterPro"/>
</dbReference>
<dbReference type="PANTHER" id="PTHR12147">
    <property type="entry name" value="METALLOPEPTIDASE M28 FAMILY MEMBER"/>
    <property type="match status" value="1"/>
</dbReference>
<dbReference type="InterPro" id="IPR053974">
    <property type="entry name" value="ERMP1_1-A_TM"/>
</dbReference>
<evidence type="ECO:0000256" key="8">
    <source>
        <dbReference type="ARBA" id="ARBA00022801"/>
    </source>
</evidence>
<dbReference type="Pfam" id="PF00026">
    <property type="entry name" value="Asp"/>
    <property type="match status" value="1"/>
</dbReference>
<dbReference type="InterPro" id="IPR021109">
    <property type="entry name" value="Peptidase_aspartic_dom_sf"/>
</dbReference>
<dbReference type="GO" id="GO:0006508">
    <property type="term" value="P:proteolysis"/>
    <property type="evidence" value="ECO:0007669"/>
    <property type="project" value="UniProtKB-KW"/>
</dbReference>
<dbReference type="SUPFAM" id="SSF50630">
    <property type="entry name" value="Acid proteases"/>
    <property type="match status" value="1"/>
</dbReference>
<evidence type="ECO:0000256" key="3">
    <source>
        <dbReference type="ARBA" id="ARBA00010918"/>
    </source>
</evidence>
<comment type="caution">
    <text evidence="18">The sequence shown here is derived from an EMBL/GenBank/DDBJ whole genome shotgun (WGS) entry which is preliminary data.</text>
</comment>
<keyword evidence="19" id="KW-1185">Reference proteome</keyword>
<dbReference type="GO" id="GO:0005789">
    <property type="term" value="C:endoplasmic reticulum membrane"/>
    <property type="evidence" value="ECO:0007669"/>
    <property type="project" value="UniProtKB-SubCell"/>
</dbReference>
<dbReference type="STRING" id="5353.A0A1Q3E8C1"/>
<evidence type="ECO:0000256" key="9">
    <source>
        <dbReference type="ARBA" id="ARBA00022824"/>
    </source>
</evidence>
<evidence type="ECO:0000256" key="13">
    <source>
        <dbReference type="ARBA" id="ARBA00023136"/>
    </source>
</evidence>
<evidence type="ECO:0000256" key="4">
    <source>
        <dbReference type="ARBA" id="ARBA00022670"/>
    </source>
</evidence>
<evidence type="ECO:0000256" key="15">
    <source>
        <dbReference type="RuleBase" id="RU361240"/>
    </source>
</evidence>
<keyword evidence="11 16" id="KW-1133">Transmembrane helix</keyword>
<feature type="transmembrane region" description="Helical" evidence="16">
    <location>
        <begin position="691"/>
        <end position="712"/>
    </location>
</feature>
<feature type="transmembrane region" description="Helical" evidence="16">
    <location>
        <begin position="607"/>
        <end position="624"/>
    </location>
</feature>
<dbReference type="InterPro" id="IPR001969">
    <property type="entry name" value="Aspartic_peptidase_AS"/>
</dbReference>
<evidence type="ECO:0000256" key="11">
    <source>
        <dbReference type="ARBA" id="ARBA00022989"/>
    </source>
</evidence>
<keyword evidence="12" id="KW-0482">Metalloprotease</keyword>
<feature type="transmembrane region" description="Helical" evidence="16">
    <location>
        <begin position="732"/>
        <end position="753"/>
    </location>
</feature>
<feature type="transmembrane region" description="Helical" evidence="16">
    <location>
        <begin position="571"/>
        <end position="595"/>
    </location>
</feature>
<keyword evidence="7" id="KW-0064">Aspartyl protease</keyword>
<reference evidence="18 19" key="2">
    <citation type="submission" date="2017-02" db="EMBL/GenBank/DDBJ databases">
        <title>A genome survey and senescence transcriptome analysis in Lentinula edodes.</title>
        <authorList>
            <person name="Sakamoto Y."/>
            <person name="Nakade K."/>
            <person name="Sato S."/>
            <person name="Yoshida Y."/>
            <person name="Miyazaki K."/>
            <person name="Natsume S."/>
            <person name="Konno N."/>
        </authorList>
    </citation>
    <scope>NUCLEOTIDE SEQUENCE [LARGE SCALE GENOMIC DNA]</scope>
    <source>
        <strain evidence="18 19">NBRC 111202</strain>
    </source>
</reference>
<dbReference type="Proteomes" id="UP000188533">
    <property type="component" value="Unassembled WGS sequence"/>
</dbReference>
<dbReference type="AlphaFoldDB" id="A0A1Q3E8C1"/>
<evidence type="ECO:0000313" key="19">
    <source>
        <dbReference type="Proteomes" id="UP000188533"/>
    </source>
</evidence>
<feature type="transmembrane region" description="Helical" evidence="16">
    <location>
        <begin position="636"/>
        <end position="656"/>
    </location>
</feature>
<dbReference type="InterPro" id="IPR048024">
    <property type="entry name" value="Fxna-like_M28_dom"/>
</dbReference>
<accession>A0A1Q3E8C1</accession>
<evidence type="ECO:0000256" key="7">
    <source>
        <dbReference type="ARBA" id="ARBA00022750"/>
    </source>
</evidence>
<gene>
    <name evidence="18" type="ORF">LENED_005225</name>
</gene>
<feature type="domain" description="Peptidase A1" evidence="17">
    <location>
        <begin position="1105"/>
        <end position="1197"/>
    </location>
</feature>
<dbReference type="PANTHER" id="PTHR12147:SF22">
    <property type="entry name" value="ENDOPLASMIC RETICULUM METALLOPEPTIDASE 1"/>
    <property type="match status" value="1"/>
</dbReference>
<evidence type="ECO:0000256" key="10">
    <source>
        <dbReference type="ARBA" id="ARBA00022833"/>
    </source>
</evidence>
<name>A0A1Q3E8C1_LENED</name>
<comment type="cofactor">
    <cofactor evidence="1">
        <name>Zn(2+)</name>
        <dbReference type="ChEBI" id="CHEBI:29105"/>
    </cofactor>
</comment>
<dbReference type="InterPro" id="IPR045175">
    <property type="entry name" value="M28_fam"/>
</dbReference>
<dbReference type="PROSITE" id="PS51767">
    <property type="entry name" value="PEPTIDASE_A1"/>
    <property type="match status" value="1"/>
</dbReference>
<keyword evidence="5 16" id="KW-0812">Transmembrane</keyword>
<evidence type="ECO:0000256" key="14">
    <source>
        <dbReference type="ARBA" id="ARBA00023180"/>
    </source>
</evidence>
<dbReference type="Gene3D" id="3.40.630.10">
    <property type="entry name" value="Zn peptidases"/>
    <property type="match status" value="1"/>
</dbReference>
<keyword evidence="14" id="KW-0325">Glycoprotein</keyword>
<dbReference type="SUPFAM" id="SSF53187">
    <property type="entry name" value="Zn-dependent exopeptidases"/>
    <property type="match status" value="1"/>
</dbReference>
<proteinExistence type="inferred from homology"/>
<feature type="transmembrane region" description="Helical" evidence="16">
    <location>
        <begin position="765"/>
        <end position="783"/>
    </location>
</feature>
<protein>
    <recommendedName>
        <fullName evidence="15">Peptide hydrolase</fullName>
        <ecNumber evidence="15">3.4.-.-</ecNumber>
    </recommendedName>
</protein>
<feature type="transmembrane region" description="Helical" evidence="16">
    <location>
        <begin position="662"/>
        <end position="684"/>
    </location>
</feature>
<sequence>MTRSQIKFNHRVAKKLKRTCIEAGMSRSDAAKVSLSCLPVPRVSGTTRRNPGRMDGMQWKSDSFLCPERVDGFESFCGGPEAYDMNEEECCMNDDRRSNPTSERMHTISLLDIARPAKSKGIAKEYEVVKGVRQVIFLDDEEVCLEEQWEEWEEIYEPSDTEKPTRQRFGFFSSLILLSPILIGAPLYSYKEHTYLPEPLHEQYDPITNSPQISESRILEVSRILSEDIGFRTPGTREHALGEDWLWDQVTKIKNDCDDMVKRSSRRHLECEIWHQKGSGSHRFDMMGARLYKTYVNLGNIIVRLSNGTEASKEHSVLVNAHLDSTLPTPGAADDAICVGIMLEAIRVLIESKDWEPRHAVIFLFNNAEESLQDGSHLFSTQHEVAHTVRAVINLEAAGTTGRDLLFQATSKEMIEAYSHVPRPFGTVVANDVFSSGIILSDTDFRQFQQYLGVTGLDMAIVGNSYLYHMRKDVVENIQPGVAQNFAENTLALLLHLSSPPINSPSISSLTGGFTKPSTVYFALFGKFWMYSFSTARIIYAILLVDAIILVTATARSPSRLGSLTTLGKPILAVLFAFVGSLLGTNAIALVMRFILGKPLSWFRSEYSAMVLYGPAAILGALISQYPFTAVTELQAYHATLLIQSFLAVLIQLLGIGSAALFFLNATSIWVGLAVTALLGLVSVRTERVSLVTYAISSFIPLFIGTSSAYLTLEVFVPLTGRIGADAPADNLIATIVSIVGALGCPLFVPFVWRFQNSNTRVLNRMILAMVLVTAIPIAVFSVREPFDSMHQKRVYVMRTENITTGEHHLHLSTSDGAPNFEHLVYEVAKEFSAPAIPEPSISDNASTVVAGIPVPEPIRMDWYNSDWDPMFPFSLFLTPYKIPLSVDVSYVSPWSLKSGQNRGSGFTISALDDVVDVEAGTRSLKLVIWHPGLIWTVIAFDAHVLEWNLDDEPPNEYTRHHVKEASYYGSDTWSIDLVIKIPSPPTSNSKATNSDSHVGAGEILVNFIGLEEEGMWPGKKGILEGKSVKEPGLALKLFSTLDAWIEKETGGKVDALLLGEHARLGHNPLCCRSRAQSFRDRVASKRASSTKRQEVPVVNEIITYIAEITVGTDNQTFHLLVDTGSSNTWIGANSSYAYVPSSSSVWTDDIVIVDYGSGYFFGYEYYDTVALSNDLVIKNQSIGVADFHQENHPPEI</sequence>
<dbReference type="InterPro" id="IPR007484">
    <property type="entry name" value="Peptidase_M28"/>
</dbReference>
<dbReference type="CDD" id="cd03875">
    <property type="entry name" value="M28_Fxna_like"/>
    <property type="match status" value="1"/>
</dbReference>
<evidence type="ECO:0000256" key="2">
    <source>
        <dbReference type="ARBA" id="ARBA00004477"/>
    </source>
</evidence>
<dbReference type="Pfam" id="PF22249">
    <property type="entry name" value="ERMP1-TM"/>
    <property type="match status" value="1"/>
</dbReference>
<dbReference type="EC" id="3.4.-.-" evidence="15"/>